<dbReference type="Pfam" id="PF02812">
    <property type="entry name" value="ELFV_dehydrog_N"/>
    <property type="match status" value="1"/>
</dbReference>
<feature type="domain" description="Glutamate/phenylalanine/leucine/valine/L-tryptophan dehydrogenase C-terminal" evidence="4">
    <location>
        <begin position="142"/>
        <end position="350"/>
    </location>
</feature>
<dbReference type="CDD" id="cd01075">
    <property type="entry name" value="NAD_bind_Leu_Phe_Val_DH"/>
    <property type="match status" value="1"/>
</dbReference>
<evidence type="ECO:0000256" key="3">
    <source>
        <dbReference type="ARBA" id="ARBA00023027"/>
    </source>
</evidence>
<dbReference type="PIRSF" id="PIRSF000188">
    <property type="entry name" value="Phe_leu_dh"/>
    <property type="match status" value="1"/>
</dbReference>
<dbReference type="GO" id="GO:0050049">
    <property type="term" value="F:L-leucine dehydrogenase activity"/>
    <property type="evidence" value="ECO:0007669"/>
    <property type="project" value="UniProtKB-EC"/>
</dbReference>
<dbReference type="PANTHER" id="PTHR42722:SF1">
    <property type="entry name" value="VALINE DEHYDROGENASE"/>
    <property type="match status" value="1"/>
</dbReference>
<dbReference type="Gene3D" id="3.40.50.720">
    <property type="entry name" value="NAD(P)-binding Rossmann-like Domain"/>
    <property type="match status" value="1"/>
</dbReference>
<dbReference type="Gene3D" id="3.40.50.10860">
    <property type="entry name" value="Leucine Dehydrogenase, chain A, domain 1"/>
    <property type="match status" value="1"/>
</dbReference>
<dbReference type="SUPFAM" id="SSF51735">
    <property type="entry name" value="NAD(P)-binding Rossmann-fold domains"/>
    <property type="match status" value="1"/>
</dbReference>
<gene>
    <name evidence="5" type="ORF">MNBD_ALPHA02-2068</name>
</gene>
<dbReference type="InterPro" id="IPR006095">
    <property type="entry name" value="Glu/Leu/Phe/Val/Trp_DH"/>
</dbReference>
<dbReference type="SUPFAM" id="SSF53223">
    <property type="entry name" value="Aminoacid dehydrogenase-like, N-terminal domain"/>
    <property type="match status" value="1"/>
</dbReference>
<dbReference type="FunFam" id="3.40.50.10860:FF:000010">
    <property type="entry name" value="Leucine dehydrogenase"/>
    <property type="match status" value="1"/>
</dbReference>
<dbReference type="AlphaFoldDB" id="A0A3B0RWF4"/>
<accession>A0A3B0RWF4</accession>
<evidence type="ECO:0000256" key="1">
    <source>
        <dbReference type="ARBA" id="ARBA00006382"/>
    </source>
</evidence>
<organism evidence="5">
    <name type="scientific">hydrothermal vent metagenome</name>
    <dbReference type="NCBI Taxonomy" id="652676"/>
    <lineage>
        <taxon>unclassified sequences</taxon>
        <taxon>metagenomes</taxon>
        <taxon>ecological metagenomes</taxon>
    </lineage>
</organism>
<reference evidence="5" key="1">
    <citation type="submission" date="2018-06" db="EMBL/GenBank/DDBJ databases">
        <authorList>
            <person name="Zhirakovskaya E."/>
        </authorList>
    </citation>
    <scope>NUCLEOTIDE SEQUENCE</scope>
</reference>
<evidence type="ECO:0000259" key="4">
    <source>
        <dbReference type="SMART" id="SM00839"/>
    </source>
</evidence>
<evidence type="ECO:0000256" key="2">
    <source>
        <dbReference type="ARBA" id="ARBA00023002"/>
    </source>
</evidence>
<dbReference type="SMART" id="SM00839">
    <property type="entry name" value="ELFV_dehydrog"/>
    <property type="match status" value="1"/>
</dbReference>
<keyword evidence="3" id="KW-0520">NAD</keyword>
<dbReference type="InterPro" id="IPR036291">
    <property type="entry name" value="NAD(P)-bd_dom_sf"/>
</dbReference>
<dbReference type="Pfam" id="PF00208">
    <property type="entry name" value="ELFV_dehydrog"/>
    <property type="match status" value="1"/>
</dbReference>
<proteinExistence type="inferred from homology"/>
<protein>
    <submittedName>
        <fullName evidence="5">Branched-chain amino acid dehydrogenase [deaminating]</fullName>
        <ecNumber evidence="5">1.4.1.9</ecNumber>
    </submittedName>
</protein>
<dbReference type="InterPro" id="IPR006096">
    <property type="entry name" value="Glu/Leu/Phe/Val/Trp_DH_C"/>
</dbReference>
<name>A0A3B0RWF4_9ZZZZ</name>
<comment type="similarity">
    <text evidence="1">Belongs to the Glu/Leu/Phe/Val dehydrogenases family.</text>
</comment>
<dbReference type="EMBL" id="UOED01000077">
    <property type="protein sequence ID" value="VAV92718.1"/>
    <property type="molecule type" value="Genomic_DNA"/>
</dbReference>
<dbReference type="PRINTS" id="PR00082">
    <property type="entry name" value="GLFDHDRGNASE"/>
</dbReference>
<dbReference type="PANTHER" id="PTHR42722">
    <property type="entry name" value="LEUCINE DEHYDROGENASE"/>
    <property type="match status" value="1"/>
</dbReference>
<dbReference type="InterPro" id="IPR046346">
    <property type="entry name" value="Aminoacid_DH-like_N_sf"/>
</dbReference>
<evidence type="ECO:0000313" key="5">
    <source>
        <dbReference type="EMBL" id="VAV92718.1"/>
    </source>
</evidence>
<sequence length="355" mass="38179">MMDANQFRDHEQLVYLHDKESGLKAFIAVHDTSLGPAAGGCRMWNYDNELEALNDVLRLSRGMSHKNAVAGLKLGGGKAVIMGNSRTDKSEALFRALGRMIDSLGGKYISAEDVGISVEDMEIAAEETRYVAGLTKGDHASGDPSPYTATGVYLGIKAAVKHKFGQDNVEGLSVAVQGVGHVGYHLCRYLYEGGARLLVSDINQDALDRVAQEFGAEIVGPDAIISADVDIFSPCALGAVINDDSIDHIKAKIIAGAANNQLARDDHGQALMERGILYAPDYVINAGGIINVAAETRGAYDVDWVTAKVDRIYETLTVIFGRSVSEARPTNRIADELAREIIEKARAAKMLSDQE</sequence>
<dbReference type="InterPro" id="IPR016211">
    <property type="entry name" value="Glu/Phe/Leu/Val/Trp_DH_bac/arc"/>
</dbReference>
<dbReference type="EC" id="1.4.1.9" evidence="5"/>
<keyword evidence="2 5" id="KW-0560">Oxidoreductase</keyword>
<dbReference type="GO" id="GO:0006520">
    <property type="term" value="P:amino acid metabolic process"/>
    <property type="evidence" value="ECO:0007669"/>
    <property type="project" value="InterPro"/>
</dbReference>
<dbReference type="InterPro" id="IPR006097">
    <property type="entry name" value="Glu/Leu/Phe/Val/Trp_DH_dimer"/>
</dbReference>